<dbReference type="InterPro" id="IPR044839">
    <property type="entry name" value="NDR1-like"/>
</dbReference>
<dbReference type="EnsemblPlants" id="Kaladp0076s0054.1.v1.1">
    <property type="protein sequence ID" value="Kaladp0076s0054.1.v1.1.CDS.1"/>
    <property type="gene ID" value="Kaladp0076s0054.v1.1"/>
</dbReference>
<accession>A0A7N0ULY1</accession>
<keyword evidence="2 3" id="KW-0472">Membrane</keyword>
<dbReference type="OMA" id="PMEIKSW"/>
<dbReference type="PANTHER" id="PTHR31234">
    <property type="entry name" value="LATE EMBRYOGENESIS ABUNDANT (LEA) HYDROXYPROLINE-RICH GLYCOPROTEIN FAMILY"/>
    <property type="match status" value="1"/>
</dbReference>
<keyword evidence="5" id="KW-1185">Reference proteome</keyword>
<organism evidence="4 5">
    <name type="scientific">Kalanchoe fedtschenkoi</name>
    <name type="common">Lavender scallops</name>
    <name type="synonym">South American air plant</name>
    <dbReference type="NCBI Taxonomy" id="63787"/>
    <lineage>
        <taxon>Eukaryota</taxon>
        <taxon>Viridiplantae</taxon>
        <taxon>Streptophyta</taxon>
        <taxon>Embryophyta</taxon>
        <taxon>Tracheophyta</taxon>
        <taxon>Spermatophyta</taxon>
        <taxon>Magnoliopsida</taxon>
        <taxon>eudicotyledons</taxon>
        <taxon>Gunneridae</taxon>
        <taxon>Pentapetalae</taxon>
        <taxon>Saxifragales</taxon>
        <taxon>Crassulaceae</taxon>
        <taxon>Kalanchoe</taxon>
    </lineage>
</organism>
<dbReference type="GO" id="GO:0005886">
    <property type="term" value="C:plasma membrane"/>
    <property type="evidence" value="ECO:0007669"/>
    <property type="project" value="TreeGrafter"/>
</dbReference>
<evidence type="ECO:0000256" key="3">
    <source>
        <dbReference type="SAM" id="Phobius"/>
    </source>
</evidence>
<evidence type="ECO:0000313" key="4">
    <source>
        <dbReference type="EnsemblPlants" id="Kaladp0076s0054.1.v1.1.CDS.1"/>
    </source>
</evidence>
<feature type="transmembrane region" description="Helical" evidence="3">
    <location>
        <begin position="87"/>
        <end position="110"/>
    </location>
</feature>
<sequence length="262" mass="28681">MEERVASPVSGIVVRQTQVDAGTHPAPSREIIASPPLPLPPPPGVYVVQVPKDQIYRVPPPENALIVERHRSPAVKNRSRCTCFLHVLLPIVLVLGLVMGIYAAASYIFVLRSESPKFQLTRFSATNSTKSHKPGTKFSLEMRAENPNDQTILTFQSGGETRLSYNHDKIAYGDTPELELGHEKSAAFRFSLDGAKYKLPSSTGDASRKGKIALTLSVNVPMRVRSGWVKSVASTLSILCDFKVDSLSKASKILTQECRLQG</sequence>
<comment type="subcellular location">
    <subcellularLocation>
        <location evidence="1">Membrane</location>
    </subcellularLocation>
</comment>
<protein>
    <recommendedName>
        <fullName evidence="6">Late embryogenesis abundant protein LEA-2 subgroup domain-containing protein</fullName>
    </recommendedName>
</protein>
<dbReference type="Gramene" id="Kaladp0076s0054.1.v1.1">
    <property type="protein sequence ID" value="Kaladp0076s0054.1.v1.1.CDS.1"/>
    <property type="gene ID" value="Kaladp0076s0054.v1.1"/>
</dbReference>
<dbReference type="Proteomes" id="UP000594263">
    <property type="component" value="Unplaced"/>
</dbReference>
<keyword evidence="3" id="KW-1133">Transmembrane helix</keyword>
<dbReference type="GO" id="GO:0098542">
    <property type="term" value="P:defense response to other organism"/>
    <property type="evidence" value="ECO:0007669"/>
    <property type="project" value="InterPro"/>
</dbReference>
<evidence type="ECO:0008006" key="6">
    <source>
        <dbReference type="Google" id="ProtNLM"/>
    </source>
</evidence>
<evidence type="ECO:0000256" key="2">
    <source>
        <dbReference type="ARBA" id="ARBA00023136"/>
    </source>
</evidence>
<dbReference type="AlphaFoldDB" id="A0A7N0ULY1"/>
<dbReference type="PANTHER" id="PTHR31234:SF68">
    <property type="entry name" value="EXPRESSED PROTEIN"/>
    <property type="match status" value="1"/>
</dbReference>
<evidence type="ECO:0000256" key="1">
    <source>
        <dbReference type="ARBA" id="ARBA00004370"/>
    </source>
</evidence>
<keyword evidence="3" id="KW-0812">Transmembrane</keyword>
<reference evidence="4" key="1">
    <citation type="submission" date="2021-01" db="UniProtKB">
        <authorList>
            <consortium name="EnsemblPlants"/>
        </authorList>
    </citation>
    <scope>IDENTIFICATION</scope>
</reference>
<name>A0A7N0ULY1_KALFE</name>
<proteinExistence type="predicted"/>
<evidence type="ECO:0000313" key="5">
    <source>
        <dbReference type="Proteomes" id="UP000594263"/>
    </source>
</evidence>
<dbReference type="SUPFAM" id="SSF117070">
    <property type="entry name" value="LEA14-like"/>
    <property type="match status" value="1"/>
</dbReference>